<feature type="transmembrane region" description="Helical" evidence="6">
    <location>
        <begin position="152"/>
        <end position="172"/>
    </location>
</feature>
<dbReference type="Pfam" id="PF01943">
    <property type="entry name" value="Polysacc_synt"/>
    <property type="match status" value="1"/>
</dbReference>
<sequence>MGIVQRQTAINTVLTYTGFILGGINYLFLFTRFLSEDYYGLVGVILSTAALLMPLLALGVPNTLVRYFSKYQDKSTLNGFLTYNLFLPLLAILPLAGFSYLANEAIAAFMSRENTLVADYTGHIFAIAMAMAYFEVFFAWSRVRLKTAFGTFLKEVFVRLGVLLLLILLGMEIIQVEFFLYALIVLYLVRMLLMAFYALKLQPLKINFKFPSESRELLGYSLLIVLGGSVSVLLLELDRFMINQYIPIENVAYYTVAVFIATVIIVPFRAMQQITSPLTATYLNSGDTKALSELYQKSSLNLFLLASGIFLLILGNINTLDELLPEAYRGGFYVVLLIGLAKVYDSVSGINNAILYNSVYYRQLLVMGVGLAAGMIGLNAWLIPEMGIEGAALATLLAVTAYNTIKIVFVYKKFGLSPFVGGHLKVLLLSLLCWVLFLPLDFEMHPVLSIALKSVLMALFFGGLSYRLRLSPELNGLLDSWMRRFR</sequence>
<gene>
    <name evidence="7" type="ORF">SAMN04490243_1762</name>
</gene>
<evidence type="ECO:0000313" key="7">
    <source>
        <dbReference type="EMBL" id="SFR46018.1"/>
    </source>
</evidence>
<feature type="transmembrane region" description="Helical" evidence="6">
    <location>
        <begin position="299"/>
        <end position="315"/>
    </location>
</feature>
<feature type="transmembrane region" description="Helical" evidence="6">
    <location>
        <begin position="251"/>
        <end position="268"/>
    </location>
</feature>
<keyword evidence="3 6" id="KW-0812">Transmembrane</keyword>
<feature type="transmembrane region" description="Helical" evidence="6">
    <location>
        <begin position="446"/>
        <end position="466"/>
    </location>
</feature>
<reference evidence="7 8" key="1">
    <citation type="submission" date="2016-10" db="EMBL/GenBank/DDBJ databases">
        <authorList>
            <person name="de Groot N.N."/>
        </authorList>
    </citation>
    <scope>NUCLEOTIDE SEQUENCE [LARGE SCALE GENOMIC DNA]</scope>
    <source>
        <strain evidence="7 8">DSM 21019</strain>
    </source>
</reference>
<dbReference type="OrthoDB" id="88014at2"/>
<keyword evidence="5 6" id="KW-0472">Membrane</keyword>
<dbReference type="PANTHER" id="PTHR30250">
    <property type="entry name" value="PST FAMILY PREDICTED COLANIC ACID TRANSPORTER"/>
    <property type="match status" value="1"/>
</dbReference>
<dbReference type="PANTHER" id="PTHR30250:SF11">
    <property type="entry name" value="O-ANTIGEN TRANSPORTER-RELATED"/>
    <property type="match status" value="1"/>
</dbReference>
<dbReference type="RefSeq" id="WP_092982244.1">
    <property type="nucleotide sequence ID" value="NZ_FOYQ01000002.1"/>
</dbReference>
<name>A0A1I6GV12_9FLAO</name>
<dbReference type="AlphaFoldDB" id="A0A1I6GV12"/>
<protein>
    <submittedName>
        <fullName evidence="7">Membrane protein involved in the export of O-antigen and teichoic acid</fullName>
    </submittedName>
</protein>
<feature type="transmembrane region" description="Helical" evidence="6">
    <location>
        <begin position="364"/>
        <end position="384"/>
    </location>
</feature>
<comment type="subcellular location">
    <subcellularLocation>
        <location evidence="1">Cell membrane</location>
        <topology evidence="1">Multi-pass membrane protein</topology>
    </subcellularLocation>
</comment>
<accession>A0A1I6GV12</accession>
<dbReference type="Proteomes" id="UP000199534">
    <property type="component" value="Unassembled WGS sequence"/>
</dbReference>
<feature type="transmembrane region" description="Helical" evidence="6">
    <location>
        <begin position="122"/>
        <end position="140"/>
    </location>
</feature>
<feature type="transmembrane region" description="Helical" evidence="6">
    <location>
        <begin position="390"/>
        <end position="411"/>
    </location>
</feature>
<proteinExistence type="predicted"/>
<evidence type="ECO:0000256" key="6">
    <source>
        <dbReference type="SAM" id="Phobius"/>
    </source>
</evidence>
<dbReference type="STRING" id="400055.SAMN04490243_1762"/>
<dbReference type="InterPro" id="IPR002797">
    <property type="entry name" value="Polysacc_synth"/>
</dbReference>
<feature type="transmembrane region" description="Helical" evidence="6">
    <location>
        <begin position="423"/>
        <end position="440"/>
    </location>
</feature>
<evidence type="ECO:0000256" key="5">
    <source>
        <dbReference type="ARBA" id="ARBA00023136"/>
    </source>
</evidence>
<organism evidence="7 8">
    <name type="scientific">Robiginitalea myxolifaciens</name>
    <dbReference type="NCBI Taxonomy" id="400055"/>
    <lineage>
        <taxon>Bacteria</taxon>
        <taxon>Pseudomonadati</taxon>
        <taxon>Bacteroidota</taxon>
        <taxon>Flavobacteriia</taxon>
        <taxon>Flavobacteriales</taxon>
        <taxon>Flavobacteriaceae</taxon>
        <taxon>Robiginitalea</taxon>
    </lineage>
</organism>
<dbReference type="EMBL" id="FOYQ01000002">
    <property type="protein sequence ID" value="SFR46018.1"/>
    <property type="molecule type" value="Genomic_DNA"/>
</dbReference>
<evidence type="ECO:0000256" key="2">
    <source>
        <dbReference type="ARBA" id="ARBA00022475"/>
    </source>
</evidence>
<dbReference type="GO" id="GO:0005886">
    <property type="term" value="C:plasma membrane"/>
    <property type="evidence" value="ECO:0007669"/>
    <property type="project" value="UniProtKB-SubCell"/>
</dbReference>
<feature type="transmembrane region" description="Helical" evidence="6">
    <location>
        <begin position="81"/>
        <end position="102"/>
    </location>
</feature>
<evidence type="ECO:0000256" key="4">
    <source>
        <dbReference type="ARBA" id="ARBA00022989"/>
    </source>
</evidence>
<keyword evidence="8" id="KW-1185">Reference proteome</keyword>
<evidence type="ECO:0000313" key="8">
    <source>
        <dbReference type="Proteomes" id="UP000199534"/>
    </source>
</evidence>
<evidence type="ECO:0000256" key="1">
    <source>
        <dbReference type="ARBA" id="ARBA00004651"/>
    </source>
</evidence>
<feature type="transmembrane region" description="Helical" evidence="6">
    <location>
        <begin position="178"/>
        <end position="197"/>
    </location>
</feature>
<feature type="transmembrane region" description="Helical" evidence="6">
    <location>
        <begin position="217"/>
        <end position="235"/>
    </location>
</feature>
<evidence type="ECO:0000256" key="3">
    <source>
        <dbReference type="ARBA" id="ARBA00022692"/>
    </source>
</evidence>
<dbReference type="InterPro" id="IPR050833">
    <property type="entry name" value="Poly_Biosynth_Transport"/>
</dbReference>
<feature type="transmembrane region" description="Helical" evidence="6">
    <location>
        <begin position="12"/>
        <end position="32"/>
    </location>
</feature>
<keyword evidence="2" id="KW-1003">Cell membrane</keyword>
<keyword evidence="4 6" id="KW-1133">Transmembrane helix</keyword>
<feature type="transmembrane region" description="Helical" evidence="6">
    <location>
        <begin position="327"/>
        <end position="344"/>
    </location>
</feature>
<feature type="transmembrane region" description="Helical" evidence="6">
    <location>
        <begin position="38"/>
        <end position="60"/>
    </location>
</feature>